<dbReference type="InterPro" id="IPR036514">
    <property type="entry name" value="SGNH_hydro_sf"/>
</dbReference>
<organism evidence="3 4">
    <name type="scientific">Botrytis galanthina</name>
    <dbReference type="NCBI Taxonomy" id="278940"/>
    <lineage>
        <taxon>Eukaryota</taxon>
        <taxon>Fungi</taxon>
        <taxon>Dikarya</taxon>
        <taxon>Ascomycota</taxon>
        <taxon>Pezizomycotina</taxon>
        <taxon>Leotiomycetes</taxon>
        <taxon>Helotiales</taxon>
        <taxon>Sclerotiniaceae</taxon>
        <taxon>Botrytis</taxon>
    </lineage>
</organism>
<dbReference type="GO" id="GO:0016788">
    <property type="term" value="F:hydrolase activity, acting on ester bonds"/>
    <property type="evidence" value="ECO:0007669"/>
    <property type="project" value="InterPro"/>
</dbReference>
<dbReference type="Pfam" id="PF00657">
    <property type="entry name" value="Lipase_GDSL"/>
    <property type="match status" value="1"/>
</dbReference>
<dbReference type="EMBL" id="PQXL01000009">
    <property type="protein sequence ID" value="THV55418.1"/>
    <property type="molecule type" value="Genomic_DNA"/>
</dbReference>
<evidence type="ECO:0000256" key="1">
    <source>
        <dbReference type="ARBA" id="ARBA00022729"/>
    </source>
</evidence>
<dbReference type="PANTHER" id="PTHR45642:SF139">
    <property type="entry name" value="SGNH HYDROLASE-TYPE ESTERASE DOMAIN-CONTAINING PROTEIN"/>
    <property type="match status" value="1"/>
</dbReference>
<reference evidence="3 4" key="1">
    <citation type="submission" date="2017-12" db="EMBL/GenBank/DDBJ databases">
        <title>Comparative genomics of Botrytis spp.</title>
        <authorList>
            <person name="Valero-Jimenez C.A."/>
            <person name="Tapia P."/>
            <person name="Veloso J."/>
            <person name="Silva-Moreno E."/>
            <person name="Staats M."/>
            <person name="Valdes J.H."/>
            <person name="Van Kan J.A.L."/>
        </authorList>
    </citation>
    <scope>NUCLEOTIDE SEQUENCE [LARGE SCALE GENOMIC DNA]</scope>
    <source>
        <strain evidence="3 4">MUCL435</strain>
    </source>
</reference>
<evidence type="ECO:0000256" key="2">
    <source>
        <dbReference type="SAM" id="SignalP"/>
    </source>
</evidence>
<sequence length="405" mass="41956">MMNRVALLALVGSTFASPIKTVTSRATADAKYLFSFGDSYSETGFDVTSTQPSATNPFGNPAFPGYTTDNGINWIGHLVETYNSSLILSYNFAYGGAVVDASIVAPYEDTVLTLVNQTAEFVDHLSPAPTNAPWTADNSLFAFWFGVNDIGNSYWLANETDVITAIFDSYFAQVQRVYDAGGRNFLFLNCPPVDKSPMMLAYGDSVTSSEATVISTYNTELSTRVSAFETANSGTTTYVFDTQAPFSTALDAPATYGATNATCFDADGTTCLWWNNLHPGQAIQKLVAQGVAEQVAGSFFQGDVSASEGASASGSSAVATMSSTSSIPVSSAIQTSSPTVVASLAISSAVAVVTPVSSIASMPSSSVILASSTLAAKLSSVSPIASSAAASATVIASSGDDECEA</sequence>
<protein>
    <recommendedName>
        <fullName evidence="5">Carbohydrate esterase family 16 protein</fullName>
    </recommendedName>
</protein>
<dbReference type="SUPFAM" id="SSF52266">
    <property type="entry name" value="SGNH hydrolase"/>
    <property type="match status" value="1"/>
</dbReference>
<comment type="caution">
    <text evidence="3">The sequence shown here is derived from an EMBL/GenBank/DDBJ whole genome shotgun (WGS) entry which is preliminary data.</text>
</comment>
<evidence type="ECO:0000313" key="3">
    <source>
        <dbReference type="EMBL" id="THV55418.1"/>
    </source>
</evidence>
<dbReference type="PANTHER" id="PTHR45642">
    <property type="entry name" value="GDSL ESTERASE/LIPASE EXL3"/>
    <property type="match status" value="1"/>
</dbReference>
<feature type="chain" id="PRO_5020938531" description="Carbohydrate esterase family 16 protein" evidence="2">
    <location>
        <begin position="17"/>
        <end position="405"/>
    </location>
</feature>
<keyword evidence="4" id="KW-1185">Reference proteome</keyword>
<evidence type="ECO:0008006" key="5">
    <source>
        <dbReference type="Google" id="ProtNLM"/>
    </source>
</evidence>
<dbReference type="AlphaFoldDB" id="A0A4S8RBH5"/>
<proteinExistence type="predicted"/>
<gene>
    <name evidence="3" type="ORF">BGAL_0009g00110</name>
</gene>
<dbReference type="OrthoDB" id="1600564at2759"/>
<evidence type="ECO:0000313" key="4">
    <source>
        <dbReference type="Proteomes" id="UP000308671"/>
    </source>
</evidence>
<dbReference type="CDD" id="cd01846">
    <property type="entry name" value="fatty_acyltransferase_like"/>
    <property type="match status" value="1"/>
</dbReference>
<dbReference type="Proteomes" id="UP000308671">
    <property type="component" value="Unassembled WGS sequence"/>
</dbReference>
<dbReference type="InterPro" id="IPR001087">
    <property type="entry name" value="GDSL"/>
</dbReference>
<dbReference type="Gene3D" id="3.40.50.1110">
    <property type="entry name" value="SGNH hydrolase"/>
    <property type="match status" value="1"/>
</dbReference>
<accession>A0A4S8RBH5</accession>
<feature type="signal peptide" evidence="2">
    <location>
        <begin position="1"/>
        <end position="16"/>
    </location>
</feature>
<dbReference type="InterPro" id="IPR050592">
    <property type="entry name" value="GDSL_lipolytic_enzyme"/>
</dbReference>
<name>A0A4S8RBH5_9HELO</name>
<keyword evidence="1 2" id="KW-0732">Signal</keyword>